<accession>A0ABT0UVS2</accession>
<dbReference type="EMBL" id="JAMQAW010000032">
    <property type="protein sequence ID" value="MCM2391735.1"/>
    <property type="molecule type" value="Genomic_DNA"/>
</dbReference>
<proteinExistence type="predicted"/>
<dbReference type="RefSeq" id="WP_250922061.1">
    <property type="nucleotide sequence ID" value="NZ_JAMQAW010000032.1"/>
</dbReference>
<sequence length="58" mass="6439">MTRIEAGELSAVEDVMDRADVFRAAHALISNLPWGETVGVYDVLQVAKFLMEDARDSE</sequence>
<evidence type="ECO:0000313" key="1">
    <source>
        <dbReference type="EMBL" id="MCM2391735.1"/>
    </source>
</evidence>
<dbReference type="Proteomes" id="UP001431429">
    <property type="component" value="Unassembled WGS sequence"/>
</dbReference>
<name>A0ABT0UVS2_9ACTN</name>
<evidence type="ECO:0000313" key="2">
    <source>
        <dbReference type="Proteomes" id="UP001431429"/>
    </source>
</evidence>
<reference evidence="1" key="1">
    <citation type="submission" date="2022-06" db="EMBL/GenBank/DDBJ databases">
        <title>Genome public.</title>
        <authorList>
            <person name="Sun Q."/>
        </authorList>
    </citation>
    <scope>NUCLEOTIDE SEQUENCE</scope>
    <source>
        <strain evidence="1">CWNU-1</strain>
    </source>
</reference>
<gene>
    <name evidence="1" type="ORF">NBG84_26200</name>
</gene>
<keyword evidence="2" id="KW-1185">Reference proteome</keyword>
<comment type="caution">
    <text evidence="1">The sequence shown here is derived from an EMBL/GenBank/DDBJ whole genome shotgun (WGS) entry which is preliminary data.</text>
</comment>
<organism evidence="1 2">
    <name type="scientific">Streptomyces albipurpureus</name>
    <dbReference type="NCBI Taxonomy" id="2897419"/>
    <lineage>
        <taxon>Bacteria</taxon>
        <taxon>Bacillati</taxon>
        <taxon>Actinomycetota</taxon>
        <taxon>Actinomycetes</taxon>
        <taxon>Kitasatosporales</taxon>
        <taxon>Streptomycetaceae</taxon>
        <taxon>Streptomyces</taxon>
    </lineage>
</organism>
<protein>
    <submittedName>
        <fullName evidence="1">Uncharacterized protein</fullName>
    </submittedName>
</protein>